<sequence>MGEICCEEAKSPPATATAAIAAAVSASAAAAVSSAIDRRRRRLEMRRFRIASDLELPAGAEDARAGKRQRLARTASGGVPFPDEDSVPEKPTCGLTEEFPRYGFTAVCGRRREMEDAVSIRPDLLPAPGKHNFYGVFDGHGCSHVATACQDRMHELVVEEHNNNSSSCEVIPWKDVMERSFARMDAEVANRASTRRDDEPACQCDQQMPSRRDHAGSTAVVAVVSPTEIVVGNAGDSRAVISRAGVPVALSVDHKPDRPDELERIEAAGGRVIYWDGARVLGVLAMSRAIGDGYLKPYVTSEPEVTVTERTDDDECLILASDGLWDVVTNEMACEVVRACFHNNGPPAPGAARRKGGVATSSAEAAAEDENGAAAVKGVSKAESDKACSDAAMLLTKLALARRSADNVSVVVVDLRRGS</sequence>
<evidence type="ECO:0000256" key="9">
    <source>
        <dbReference type="ARBA" id="ARBA00023211"/>
    </source>
</evidence>
<evidence type="ECO:0000256" key="7">
    <source>
        <dbReference type="ARBA" id="ARBA00022842"/>
    </source>
</evidence>
<feature type="region of interest" description="Disordered" evidence="13">
    <location>
        <begin position="348"/>
        <end position="372"/>
    </location>
</feature>
<evidence type="ECO:0000256" key="4">
    <source>
        <dbReference type="ARBA" id="ARBA00013081"/>
    </source>
</evidence>
<dbReference type="EC" id="3.1.3.16" evidence="4"/>
<dbReference type="SMART" id="SM00332">
    <property type="entry name" value="PP2Cc"/>
    <property type="match status" value="1"/>
</dbReference>
<comment type="similarity">
    <text evidence="3 12">Belongs to the PP2C family.</text>
</comment>
<reference evidence="16" key="2">
    <citation type="submission" date="2013-12" db="EMBL/GenBank/DDBJ databases">
        <authorList>
            <person name="Yu Y."/>
            <person name="Lee S."/>
            <person name="de Baynast K."/>
            <person name="Wissotski M."/>
            <person name="Liu L."/>
            <person name="Talag J."/>
            <person name="Goicoechea J."/>
            <person name="Angelova A."/>
            <person name="Jetty R."/>
            <person name="Kudrna D."/>
            <person name="Golser W."/>
            <person name="Rivera L."/>
            <person name="Zhang J."/>
            <person name="Wing R."/>
        </authorList>
    </citation>
    <scope>NUCLEOTIDE SEQUENCE</scope>
</reference>
<dbReference type="PANTHER" id="PTHR47992">
    <property type="entry name" value="PROTEIN PHOSPHATASE"/>
    <property type="match status" value="1"/>
</dbReference>
<dbReference type="InterPro" id="IPR000222">
    <property type="entry name" value="PP2C_BS"/>
</dbReference>
<evidence type="ECO:0000256" key="13">
    <source>
        <dbReference type="SAM" id="MobiDB-lite"/>
    </source>
</evidence>
<evidence type="ECO:0000256" key="2">
    <source>
        <dbReference type="ARBA" id="ARBA00001946"/>
    </source>
</evidence>
<evidence type="ECO:0000256" key="8">
    <source>
        <dbReference type="ARBA" id="ARBA00022912"/>
    </source>
</evidence>
<comment type="catalytic activity">
    <reaction evidence="10">
        <text>O-phospho-L-seryl-[protein] + H2O = L-seryl-[protein] + phosphate</text>
        <dbReference type="Rhea" id="RHEA:20629"/>
        <dbReference type="Rhea" id="RHEA-COMP:9863"/>
        <dbReference type="Rhea" id="RHEA-COMP:11604"/>
        <dbReference type="ChEBI" id="CHEBI:15377"/>
        <dbReference type="ChEBI" id="CHEBI:29999"/>
        <dbReference type="ChEBI" id="CHEBI:43474"/>
        <dbReference type="ChEBI" id="CHEBI:83421"/>
        <dbReference type="EC" id="3.1.3.16"/>
    </reaction>
</comment>
<evidence type="ECO:0000313" key="16">
    <source>
        <dbReference type="Proteomes" id="UP000032180"/>
    </source>
</evidence>
<dbReference type="InterPro" id="IPR001932">
    <property type="entry name" value="PPM-type_phosphatase-like_dom"/>
</dbReference>
<dbReference type="PROSITE" id="PS51746">
    <property type="entry name" value="PPM_2"/>
    <property type="match status" value="1"/>
</dbReference>
<feature type="region of interest" description="Disordered" evidence="13">
    <location>
        <begin position="190"/>
        <end position="213"/>
    </location>
</feature>
<dbReference type="Proteomes" id="UP000032180">
    <property type="component" value="Chromosome 1"/>
</dbReference>
<feature type="compositionally biased region" description="Basic and acidic residues" evidence="13">
    <location>
        <begin position="190"/>
        <end position="199"/>
    </location>
</feature>
<protein>
    <recommendedName>
        <fullName evidence="4">protein-serine/threonine phosphatase</fullName>
        <ecNumber evidence="4">3.1.3.16</ecNumber>
    </recommendedName>
</protein>
<dbReference type="Pfam" id="PF00481">
    <property type="entry name" value="PP2C"/>
    <property type="match status" value="1"/>
</dbReference>
<proteinExistence type="inferred from homology"/>
<dbReference type="GO" id="GO:0046872">
    <property type="term" value="F:metal ion binding"/>
    <property type="evidence" value="ECO:0007669"/>
    <property type="project" value="UniProtKB-KW"/>
</dbReference>
<dbReference type="FunFam" id="3.60.40.10:FF:000046">
    <property type="entry name" value="Probable protein phosphatase 2C 9"/>
    <property type="match status" value="1"/>
</dbReference>
<evidence type="ECO:0000256" key="10">
    <source>
        <dbReference type="ARBA" id="ARBA00047761"/>
    </source>
</evidence>
<feature type="domain" description="PPM-type phosphatase" evidence="14">
    <location>
        <begin position="101"/>
        <end position="415"/>
    </location>
</feature>
<reference evidence="15 16" key="1">
    <citation type="submission" date="2012-08" db="EMBL/GenBank/DDBJ databases">
        <title>Oryza genome evolution.</title>
        <authorList>
            <person name="Wing R.A."/>
        </authorList>
    </citation>
    <scope>NUCLEOTIDE SEQUENCE</scope>
</reference>
<accession>A0A0D9V7Q9</accession>
<comment type="cofactor">
    <cofactor evidence="2">
        <name>Mg(2+)</name>
        <dbReference type="ChEBI" id="CHEBI:18420"/>
    </cofactor>
</comment>
<evidence type="ECO:0000256" key="6">
    <source>
        <dbReference type="ARBA" id="ARBA00022801"/>
    </source>
</evidence>
<keyword evidence="7" id="KW-0460">Magnesium</keyword>
<comment type="catalytic activity">
    <reaction evidence="11">
        <text>O-phospho-L-threonyl-[protein] + H2O = L-threonyl-[protein] + phosphate</text>
        <dbReference type="Rhea" id="RHEA:47004"/>
        <dbReference type="Rhea" id="RHEA-COMP:11060"/>
        <dbReference type="Rhea" id="RHEA-COMP:11605"/>
        <dbReference type="ChEBI" id="CHEBI:15377"/>
        <dbReference type="ChEBI" id="CHEBI:30013"/>
        <dbReference type="ChEBI" id="CHEBI:43474"/>
        <dbReference type="ChEBI" id="CHEBI:61977"/>
        <dbReference type="EC" id="3.1.3.16"/>
    </reaction>
</comment>
<feature type="region of interest" description="Disordered" evidence="13">
    <location>
        <begin position="61"/>
        <end position="90"/>
    </location>
</feature>
<dbReference type="PROSITE" id="PS01032">
    <property type="entry name" value="PPM_1"/>
    <property type="match status" value="1"/>
</dbReference>
<dbReference type="EnsemblPlants" id="LPERR01G31850.1">
    <property type="protein sequence ID" value="LPERR01G31850.1"/>
    <property type="gene ID" value="LPERR01G31850"/>
</dbReference>
<dbReference type="CDD" id="cd00143">
    <property type="entry name" value="PP2Cc"/>
    <property type="match status" value="1"/>
</dbReference>
<evidence type="ECO:0000313" key="15">
    <source>
        <dbReference type="EnsemblPlants" id="LPERR01G31850.1"/>
    </source>
</evidence>
<evidence type="ECO:0000256" key="11">
    <source>
        <dbReference type="ARBA" id="ARBA00048336"/>
    </source>
</evidence>
<dbReference type="InterPro" id="IPR015655">
    <property type="entry name" value="PP2C"/>
</dbReference>
<keyword evidence="5" id="KW-0479">Metal-binding</keyword>
<evidence type="ECO:0000256" key="12">
    <source>
        <dbReference type="RuleBase" id="RU003465"/>
    </source>
</evidence>
<dbReference type="InterPro" id="IPR036457">
    <property type="entry name" value="PPM-type-like_dom_sf"/>
</dbReference>
<dbReference type="Gramene" id="LPERR01G31850.1">
    <property type="protein sequence ID" value="LPERR01G31850.1"/>
    <property type="gene ID" value="LPERR01G31850"/>
</dbReference>
<organism evidence="15 16">
    <name type="scientific">Leersia perrieri</name>
    <dbReference type="NCBI Taxonomy" id="77586"/>
    <lineage>
        <taxon>Eukaryota</taxon>
        <taxon>Viridiplantae</taxon>
        <taxon>Streptophyta</taxon>
        <taxon>Embryophyta</taxon>
        <taxon>Tracheophyta</taxon>
        <taxon>Spermatophyta</taxon>
        <taxon>Magnoliopsida</taxon>
        <taxon>Liliopsida</taxon>
        <taxon>Poales</taxon>
        <taxon>Poaceae</taxon>
        <taxon>BOP clade</taxon>
        <taxon>Oryzoideae</taxon>
        <taxon>Oryzeae</taxon>
        <taxon>Oryzinae</taxon>
        <taxon>Leersia</taxon>
    </lineage>
</organism>
<dbReference type="GO" id="GO:0004722">
    <property type="term" value="F:protein serine/threonine phosphatase activity"/>
    <property type="evidence" value="ECO:0007669"/>
    <property type="project" value="UniProtKB-EC"/>
</dbReference>
<reference evidence="15" key="3">
    <citation type="submission" date="2015-04" db="UniProtKB">
        <authorList>
            <consortium name="EnsemblPlants"/>
        </authorList>
    </citation>
    <scope>IDENTIFICATION</scope>
</reference>
<dbReference type="HOGENOM" id="CLU_013173_20_0_1"/>
<dbReference type="eggNOG" id="KOG0698">
    <property type="taxonomic scope" value="Eukaryota"/>
</dbReference>
<keyword evidence="8 12" id="KW-0904">Protein phosphatase</keyword>
<keyword evidence="9" id="KW-0464">Manganese</keyword>
<dbReference type="AlphaFoldDB" id="A0A0D9V7Q9"/>
<evidence type="ECO:0000256" key="3">
    <source>
        <dbReference type="ARBA" id="ARBA00006702"/>
    </source>
</evidence>
<evidence type="ECO:0000259" key="14">
    <source>
        <dbReference type="PROSITE" id="PS51746"/>
    </source>
</evidence>
<evidence type="ECO:0000256" key="1">
    <source>
        <dbReference type="ARBA" id="ARBA00001936"/>
    </source>
</evidence>
<dbReference type="SUPFAM" id="SSF81606">
    <property type="entry name" value="PP2C-like"/>
    <property type="match status" value="1"/>
</dbReference>
<comment type="cofactor">
    <cofactor evidence="1">
        <name>Mn(2+)</name>
        <dbReference type="ChEBI" id="CHEBI:29035"/>
    </cofactor>
</comment>
<name>A0A0D9V7Q9_9ORYZ</name>
<evidence type="ECO:0000256" key="5">
    <source>
        <dbReference type="ARBA" id="ARBA00022723"/>
    </source>
</evidence>
<dbReference type="STRING" id="77586.A0A0D9V7Q9"/>
<keyword evidence="16" id="KW-1185">Reference proteome</keyword>
<keyword evidence="6 12" id="KW-0378">Hydrolase</keyword>
<dbReference type="Gene3D" id="3.60.40.10">
    <property type="entry name" value="PPM-type phosphatase domain"/>
    <property type="match status" value="1"/>
</dbReference>